<dbReference type="EMBL" id="MNUE01000033">
    <property type="protein sequence ID" value="OJD33148.1"/>
    <property type="molecule type" value="Genomic_DNA"/>
</dbReference>
<dbReference type="GeneID" id="31014812"/>
<gene>
    <name evidence="2" type="ORF">BKCO1_3300052</name>
</gene>
<evidence type="ECO:0000256" key="1">
    <source>
        <dbReference type="SAM" id="MobiDB-lite"/>
    </source>
</evidence>
<sequence length="263" mass="29668">MHAKIRFSRDLEKTSTPKSGLSPSGDGANDASLNIHGSTVVKRHAPMLFHSSLHTRPERGPKSMMALEMPGRNLGSSFMAMPSMGPTVSPPPSAMKQVANDAAVFTISTKEVPEAKAKEPPKDLIDINVRRRIASASMQDKLSQKMPYLSGGQFFDYLPEVQAGRNRDPDPATPMEWTRRLSAVLPTQLSDKRQRSREFSDRLCRLNVHMSELPKRDRVNFRRRLEEDGQFLRAIEQARSEFGEYALVRKEIQVYEDDKEDDA</sequence>
<organism evidence="2 3">
    <name type="scientific">Diplodia corticola</name>
    <dbReference type="NCBI Taxonomy" id="236234"/>
    <lineage>
        <taxon>Eukaryota</taxon>
        <taxon>Fungi</taxon>
        <taxon>Dikarya</taxon>
        <taxon>Ascomycota</taxon>
        <taxon>Pezizomycotina</taxon>
        <taxon>Dothideomycetes</taxon>
        <taxon>Dothideomycetes incertae sedis</taxon>
        <taxon>Botryosphaeriales</taxon>
        <taxon>Botryosphaeriaceae</taxon>
        <taxon>Diplodia</taxon>
    </lineage>
</organism>
<name>A0A1J9RZD0_9PEZI</name>
<protein>
    <submittedName>
        <fullName evidence="2">Uncharacterized protein</fullName>
    </submittedName>
</protein>
<reference evidence="2 3" key="1">
    <citation type="submission" date="2016-10" db="EMBL/GenBank/DDBJ databases">
        <title>Proteomics and genomics reveal pathogen-plant mechanisms compatible with a hemibiotrophic lifestyle of Diplodia corticola.</title>
        <authorList>
            <person name="Fernandes I."/>
            <person name="De Jonge R."/>
            <person name="Van De Peer Y."/>
            <person name="Devreese B."/>
            <person name="Alves A."/>
            <person name="Esteves A.C."/>
        </authorList>
    </citation>
    <scope>NUCLEOTIDE SEQUENCE [LARGE SCALE GENOMIC DNA]</scope>
    <source>
        <strain evidence="2 3">CBS 112549</strain>
    </source>
</reference>
<keyword evidence="3" id="KW-1185">Reference proteome</keyword>
<accession>A0A1J9RZD0</accession>
<evidence type="ECO:0000313" key="3">
    <source>
        <dbReference type="Proteomes" id="UP000183809"/>
    </source>
</evidence>
<dbReference type="Proteomes" id="UP000183809">
    <property type="component" value="Unassembled WGS sequence"/>
</dbReference>
<proteinExistence type="predicted"/>
<feature type="region of interest" description="Disordered" evidence="1">
    <location>
        <begin position="1"/>
        <end position="33"/>
    </location>
</feature>
<dbReference type="RefSeq" id="XP_020129408.1">
    <property type="nucleotide sequence ID" value="XM_020274551.1"/>
</dbReference>
<evidence type="ECO:0000313" key="2">
    <source>
        <dbReference type="EMBL" id="OJD33148.1"/>
    </source>
</evidence>
<comment type="caution">
    <text evidence="2">The sequence shown here is derived from an EMBL/GenBank/DDBJ whole genome shotgun (WGS) entry which is preliminary data.</text>
</comment>
<dbReference type="AlphaFoldDB" id="A0A1J9RZD0"/>